<feature type="transmembrane region" description="Helical" evidence="1">
    <location>
        <begin position="51"/>
        <end position="69"/>
    </location>
</feature>
<dbReference type="Proteomes" id="UP000257080">
    <property type="component" value="Unassembled WGS sequence"/>
</dbReference>
<reference evidence="2 3" key="1">
    <citation type="submission" date="2017-04" db="EMBL/GenBank/DDBJ databases">
        <title>Comparative genome analysis of Subtercola boreus.</title>
        <authorList>
            <person name="Cho Y.-J."/>
            <person name="Cho A."/>
            <person name="Kim O.-S."/>
            <person name="Lee J.-I."/>
        </authorList>
    </citation>
    <scope>NUCLEOTIDE SEQUENCE [LARGE SCALE GENOMIC DNA]</scope>
    <source>
        <strain evidence="2 3">P28004</strain>
    </source>
</reference>
<dbReference type="AlphaFoldDB" id="A0A3E0W781"/>
<proteinExistence type="predicted"/>
<protein>
    <submittedName>
        <fullName evidence="2">Uncharacterized protein</fullName>
    </submittedName>
</protein>
<keyword evidence="1" id="KW-1133">Transmembrane helix</keyword>
<evidence type="ECO:0000313" key="2">
    <source>
        <dbReference type="EMBL" id="RFA24135.1"/>
    </source>
</evidence>
<accession>A0A3E0W781</accession>
<gene>
    <name evidence="2" type="ORF">B7R25_17520</name>
</gene>
<comment type="caution">
    <text evidence="2">The sequence shown here is derived from an EMBL/GenBank/DDBJ whole genome shotgun (WGS) entry which is preliminary data.</text>
</comment>
<sequence>MSRSIALVAISIVALFTPNIAFVAAAALAMIVVQALDAVIGARSKDRTKTVGPAITAAVNTAALVWLLTT</sequence>
<evidence type="ECO:0000313" key="3">
    <source>
        <dbReference type="Proteomes" id="UP000257080"/>
    </source>
</evidence>
<organism evidence="2 3">
    <name type="scientific">Subtercola boreus</name>
    <dbReference type="NCBI Taxonomy" id="120213"/>
    <lineage>
        <taxon>Bacteria</taxon>
        <taxon>Bacillati</taxon>
        <taxon>Actinomycetota</taxon>
        <taxon>Actinomycetes</taxon>
        <taxon>Micrococcales</taxon>
        <taxon>Microbacteriaceae</taxon>
        <taxon>Subtercola</taxon>
    </lineage>
</organism>
<keyword evidence="1" id="KW-0812">Transmembrane</keyword>
<keyword evidence="1" id="KW-0472">Membrane</keyword>
<name>A0A3E0W781_9MICO</name>
<evidence type="ECO:0000256" key="1">
    <source>
        <dbReference type="SAM" id="Phobius"/>
    </source>
</evidence>
<dbReference type="EMBL" id="NBXE01000106">
    <property type="protein sequence ID" value="RFA24135.1"/>
    <property type="molecule type" value="Genomic_DNA"/>
</dbReference>